<feature type="non-terminal residue" evidence="2">
    <location>
        <position position="261"/>
    </location>
</feature>
<dbReference type="AlphaFoldDB" id="X0W3U2"/>
<proteinExistence type="predicted"/>
<accession>X0W3U2</accession>
<gene>
    <name evidence="2" type="ORF">S01H1_49848</name>
</gene>
<evidence type="ECO:0000313" key="2">
    <source>
        <dbReference type="EMBL" id="GAG25494.1"/>
    </source>
</evidence>
<evidence type="ECO:0000259" key="1">
    <source>
        <dbReference type="Pfam" id="PF10102"/>
    </source>
</evidence>
<sequence>EIFIKTGLKQHEEKKGWGSKGVLKLNINGKDYYDMENSSWWDSSWNYRFKYTIINDDLPDTESLPNFPLHIDLNGAPAGFWTHVSSETGDDIRVLDCNDSDQLEGIHLEGWNYKSKLGHIWVKKTIAQKNGTNTDCAYVYYGNASADAAWDKEGTYDANYVGVWHLDETTGNHHLDATDKSNDSTTETVTQQGADIGRVNGADEFDGSDDYVNVPDKDALDLSSTGTIEVWAKSDRAWPSDIDSYYFRNFVSKATSGQAVN</sequence>
<dbReference type="InterPro" id="IPR018765">
    <property type="entry name" value="DUF2341"/>
</dbReference>
<dbReference type="Pfam" id="PF10102">
    <property type="entry name" value="DUF2341"/>
    <property type="match status" value="1"/>
</dbReference>
<feature type="non-terminal residue" evidence="2">
    <location>
        <position position="1"/>
    </location>
</feature>
<feature type="domain" description="DUF2341" evidence="1">
    <location>
        <begin position="89"/>
        <end position="168"/>
    </location>
</feature>
<dbReference type="InterPro" id="IPR013320">
    <property type="entry name" value="ConA-like_dom_sf"/>
</dbReference>
<dbReference type="Gene3D" id="2.60.120.200">
    <property type="match status" value="1"/>
</dbReference>
<dbReference type="SUPFAM" id="SSF49899">
    <property type="entry name" value="Concanavalin A-like lectins/glucanases"/>
    <property type="match status" value="1"/>
</dbReference>
<reference evidence="2" key="1">
    <citation type="journal article" date="2014" name="Front. Microbiol.">
        <title>High frequency of phylogenetically diverse reductive dehalogenase-homologous genes in deep subseafloor sedimentary metagenomes.</title>
        <authorList>
            <person name="Kawai M."/>
            <person name="Futagami T."/>
            <person name="Toyoda A."/>
            <person name="Takaki Y."/>
            <person name="Nishi S."/>
            <person name="Hori S."/>
            <person name="Arai W."/>
            <person name="Tsubouchi T."/>
            <person name="Morono Y."/>
            <person name="Uchiyama I."/>
            <person name="Ito T."/>
            <person name="Fujiyama A."/>
            <person name="Inagaki F."/>
            <person name="Takami H."/>
        </authorList>
    </citation>
    <scope>NUCLEOTIDE SEQUENCE</scope>
    <source>
        <strain evidence="2">Expedition CK06-06</strain>
    </source>
</reference>
<organism evidence="2">
    <name type="scientific">marine sediment metagenome</name>
    <dbReference type="NCBI Taxonomy" id="412755"/>
    <lineage>
        <taxon>unclassified sequences</taxon>
        <taxon>metagenomes</taxon>
        <taxon>ecological metagenomes</taxon>
    </lineage>
</organism>
<dbReference type="EMBL" id="BARS01032089">
    <property type="protein sequence ID" value="GAG25494.1"/>
    <property type="molecule type" value="Genomic_DNA"/>
</dbReference>
<name>X0W3U2_9ZZZZ</name>
<protein>
    <recommendedName>
        <fullName evidence="1">DUF2341 domain-containing protein</fullName>
    </recommendedName>
</protein>
<comment type="caution">
    <text evidence="2">The sequence shown here is derived from an EMBL/GenBank/DDBJ whole genome shotgun (WGS) entry which is preliminary data.</text>
</comment>